<reference evidence="1" key="2">
    <citation type="journal article" date="2015" name="Data Brief">
        <title>Shoot transcriptome of the giant reed, Arundo donax.</title>
        <authorList>
            <person name="Barrero R.A."/>
            <person name="Guerrero F.D."/>
            <person name="Moolhuijzen P."/>
            <person name="Goolsby J.A."/>
            <person name="Tidwell J."/>
            <person name="Bellgard S.E."/>
            <person name="Bellgard M.I."/>
        </authorList>
    </citation>
    <scope>NUCLEOTIDE SEQUENCE</scope>
    <source>
        <tissue evidence="1">Shoot tissue taken approximately 20 cm above the soil surface</tissue>
    </source>
</reference>
<dbReference type="EMBL" id="GBRH01247742">
    <property type="protein sequence ID" value="JAD50153.1"/>
    <property type="molecule type" value="Transcribed_RNA"/>
</dbReference>
<name>A0A0A9AJZ5_ARUDO</name>
<proteinExistence type="predicted"/>
<accession>A0A0A9AJZ5</accession>
<reference evidence="1" key="1">
    <citation type="submission" date="2014-09" db="EMBL/GenBank/DDBJ databases">
        <authorList>
            <person name="Magalhaes I.L.F."/>
            <person name="Oliveira U."/>
            <person name="Santos F.R."/>
            <person name="Vidigal T.H.D.A."/>
            <person name="Brescovit A.D."/>
            <person name="Santos A.J."/>
        </authorList>
    </citation>
    <scope>NUCLEOTIDE SEQUENCE</scope>
    <source>
        <tissue evidence="1">Shoot tissue taken approximately 20 cm above the soil surface</tissue>
    </source>
</reference>
<organism evidence="1">
    <name type="scientific">Arundo donax</name>
    <name type="common">Giant reed</name>
    <name type="synonym">Donax arundinaceus</name>
    <dbReference type="NCBI Taxonomy" id="35708"/>
    <lineage>
        <taxon>Eukaryota</taxon>
        <taxon>Viridiplantae</taxon>
        <taxon>Streptophyta</taxon>
        <taxon>Embryophyta</taxon>
        <taxon>Tracheophyta</taxon>
        <taxon>Spermatophyta</taxon>
        <taxon>Magnoliopsida</taxon>
        <taxon>Liliopsida</taxon>
        <taxon>Poales</taxon>
        <taxon>Poaceae</taxon>
        <taxon>PACMAD clade</taxon>
        <taxon>Arundinoideae</taxon>
        <taxon>Arundineae</taxon>
        <taxon>Arundo</taxon>
    </lineage>
</organism>
<evidence type="ECO:0000313" key="1">
    <source>
        <dbReference type="EMBL" id="JAD50153.1"/>
    </source>
</evidence>
<protein>
    <submittedName>
        <fullName evidence="1">Uncharacterized protein</fullName>
    </submittedName>
</protein>
<sequence>MYQLLKSASSDLKLWIVSFRDMLT</sequence>
<dbReference type="AlphaFoldDB" id="A0A0A9AJZ5"/>